<evidence type="ECO:0000256" key="8">
    <source>
        <dbReference type="ARBA" id="ARBA00034006"/>
    </source>
</evidence>
<dbReference type="RefSeq" id="WP_097000333.1">
    <property type="nucleotide sequence ID" value="NZ_OBEI01000004.1"/>
</dbReference>
<comment type="subcellular location">
    <subcellularLocation>
        <location evidence="1">Cytoplasm</location>
    </subcellularLocation>
</comment>
<dbReference type="CDD" id="cd18117">
    <property type="entry name" value="ATP-synt_flagellum-secretory_path_III_N"/>
    <property type="match status" value="1"/>
</dbReference>
<proteinExistence type="predicted"/>
<dbReference type="PANTHER" id="PTHR15184">
    <property type="entry name" value="ATP SYNTHASE"/>
    <property type="match status" value="1"/>
</dbReference>
<dbReference type="AlphaFoldDB" id="A0A285NFP6"/>
<dbReference type="SMART" id="SM00382">
    <property type="entry name" value="AAA"/>
    <property type="match status" value="1"/>
</dbReference>
<accession>A0A285NFP6</accession>
<dbReference type="GO" id="GO:0005524">
    <property type="term" value="F:ATP binding"/>
    <property type="evidence" value="ECO:0007669"/>
    <property type="project" value="UniProtKB-KW"/>
</dbReference>
<organism evidence="10 11">
    <name type="scientific">Persephonella hydrogeniphila</name>
    <dbReference type="NCBI Taxonomy" id="198703"/>
    <lineage>
        <taxon>Bacteria</taxon>
        <taxon>Pseudomonadati</taxon>
        <taxon>Aquificota</taxon>
        <taxon>Aquificia</taxon>
        <taxon>Aquificales</taxon>
        <taxon>Hydrogenothermaceae</taxon>
        <taxon>Persephonella</taxon>
    </lineage>
</organism>
<dbReference type="OrthoDB" id="9802718at2"/>
<dbReference type="InterPro" id="IPR004100">
    <property type="entry name" value="ATPase_F1/V1/A1_a/bsu_N"/>
</dbReference>
<evidence type="ECO:0000256" key="1">
    <source>
        <dbReference type="ARBA" id="ARBA00004496"/>
    </source>
</evidence>
<keyword evidence="11" id="KW-1185">Reference proteome</keyword>
<dbReference type="NCBIfam" id="TIGR01026">
    <property type="entry name" value="fliI_yscN"/>
    <property type="match status" value="1"/>
</dbReference>
<feature type="domain" description="AAA+ ATPase" evidence="9">
    <location>
        <begin position="147"/>
        <end position="330"/>
    </location>
</feature>
<dbReference type="GO" id="GO:0030254">
    <property type="term" value="P:protein secretion by the type III secretion system"/>
    <property type="evidence" value="ECO:0007669"/>
    <property type="project" value="InterPro"/>
</dbReference>
<dbReference type="InterPro" id="IPR005714">
    <property type="entry name" value="ATPase_T3SS_FliI/YscN"/>
</dbReference>
<dbReference type="PROSITE" id="PS00152">
    <property type="entry name" value="ATPASE_ALPHA_BETA"/>
    <property type="match status" value="1"/>
</dbReference>
<dbReference type="InterPro" id="IPR040627">
    <property type="entry name" value="T3SS_ATPase_C"/>
</dbReference>
<evidence type="ECO:0000313" key="10">
    <source>
        <dbReference type="EMBL" id="SNZ08098.1"/>
    </source>
</evidence>
<dbReference type="InterPro" id="IPR020003">
    <property type="entry name" value="ATPase_a/bsu_AS"/>
</dbReference>
<evidence type="ECO:0000259" key="9">
    <source>
        <dbReference type="SMART" id="SM00382"/>
    </source>
</evidence>
<dbReference type="SUPFAM" id="SSF52540">
    <property type="entry name" value="P-loop containing nucleoside triphosphate hydrolases"/>
    <property type="match status" value="1"/>
</dbReference>
<evidence type="ECO:0000256" key="7">
    <source>
        <dbReference type="ARBA" id="ARBA00022967"/>
    </source>
</evidence>
<evidence type="ECO:0000256" key="3">
    <source>
        <dbReference type="ARBA" id="ARBA00022490"/>
    </source>
</evidence>
<evidence type="ECO:0000313" key="11">
    <source>
        <dbReference type="Proteomes" id="UP000219036"/>
    </source>
</evidence>
<dbReference type="InterPro" id="IPR027417">
    <property type="entry name" value="P-loop_NTPase"/>
</dbReference>
<dbReference type="GO" id="GO:0005737">
    <property type="term" value="C:cytoplasm"/>
    <property type="evidence" value="ECO:0007669"/>
    <property type="project" value="UniProtKB-SubCell"/>
</dbReference>
<dbReference type="GO" id="GO:0016887">
    <property type="term" value="F:ATP hydrolysis activity"/>
    <property type="evidence" value="ECO:0007669"/>
    <property type="project" value="InterPro"/>
</dbReference>
<protein>
    <submittedName>
        <fullName evidence="10">Flagellum-specific ATP synthase</fullName>
    </submittedName>
</protein>
<keyword evidence="2" id="KW-0813">Transport</keyword>
<name>A0A285NFP6_9AQUI</name>
<comment type="catalytic activity">
    <reaction evidence="8">
        <text>ATP + H2O + cellular proteinSide 1 = ADP + phosphate + cellular proteinSide 2.</text>
        <dbReference type="EC" id="7.4.2.8"/>
    </reaction>
</comment>
<keyword evidence="3" id="KW-0963">Cytoplasm</keyword>
<dbReference type="CDD" id="cd01136">
    <property type="entry name" value="ATPase_flagellum-secretory_path_III"/>
    <property type="match status" value="1"/>
</dbReference>
<dbReference type="PANTHER" id="PTHR15184:SF9">
    <property type="entry name" value="SPI-1 TYPE 3 SECRETION SYSTEM ATPASE"/>
    <property type="match status" value="1"/>
</dbReference>
<dbReference type="InterPro" id="IPR000194">
    <property type="entry name" value="ATPase_F1/V1/A1_a/bsu_nucl-bd"/>
</dbReference>
<keyword evidence="6" id="KW-0653">Protein transport</keyword>
<dbReference type="GO" id="GO:0046933">
    <property type="term" value="F:proton-transporting ATP synthase activity, rotational mechanism"/>
    <property type="evidence" value="ECO:0007669"/>
    <property type="project" value="TreeGrafter"/>
</dbReference>
<dbReference type="GO" id="GO:0030257">
    <property type="term" value="C:type III protein secretion system complex"/>
    <property type="evidence" value="ECO:0007669"/>
    <property type="project" value="InterPro"/>
</dbReference>
<gene>
    <name evidence="10" type="ORF">SAMN06265182_1158</name>
</gene>
<keyword evidence="5" id="KW-0067">ATP-binding</keyword>
<dbReference type="Pfam" id="PF18269">
    <property type="entry name" value="T3SS_ATPase_C"/>
    <property type="match status" value="1"/>
</dbReference>
<keyword evidence="4" id="KW-0547">Nucleotide-binding</keyword>
<evidence type="ECO:0000256" key="4">
    <source>
        <dbReference type="ARBA" id="ARBA00022741"/>
    </source>
</evidence>
<dbReference type="EMBL" id="OBEI01000004">
    <property type="protein sequence ID" value="SNZ08098.1"/>
    <property type="molecule type" value="Genomic_DNA"/>
</dbReference>
<dbReference type="InterPro" id="IPR050053">
    <property type="entry name" value="ATPase_alpha/beta_chains"/>
</dbReference>
<dbReference type="Pfam" id="PF02874">
    <property type="entry name" value="ATP-synt_ab_N"/>
    <property type="match status" value="1"/>
</dbReference>
<dbReference type="Gene3D" id="3.40.50.12240">
    <property type="match status" value="1"/>
</dbReference>
<dbReference type="Proteomes" id="UP000219036">
    <property type="component" value="Unassembled WGS sequence"/>
</dbReference>
<keyword evidence="7" id="KW-1278">Translocase</keyword>
<evidence type="ECO:0000256" key="5">
    <source>
        <dbReference type="ARBA" id="ARBA00022840"/>
    </source>
</evidence>
<dbReference type="GO" id="GO:0008564">
    <property type="term" value="F:protein-exporting ATPase activity"/>
    <property type="evidence" value="ECO:0007669"/>
    <property type="project" value="UniProtKB-EC"/>
</dbReference>
<dbReference type="FunFam" id="3.40.50.12240:FF:000002">
    <property type="entry name" value="Flagellum-specific ATP synthase FliI"/>
    <property type="match status" value="1"/>
</dbReference>
<dbReference type="Pfam" id="PF00006">
    <property type="entry name" value="ATP-synt_ab"/>
    <property type="match status" value="1"/>
</dbReference>
<sequence>MKLKERLRRIPRYKIKGRITGVTGPIIEAFLPKVSIGDSCKLENGVEAEVVGFKDNKTLLMAYDDTKGISVGSWIESRQEPVSVGVGEELLGCVVDPFGKPLNKDNFQPSQQYYLKNEIVNPLERARITEPLDVGIRAINALLTIGKGQRIGIFSGAGVGKSTLLGMISRFTEADVNVITLIGERGREVREFIEDNLGEEGLRKSVVVVATSDQPPLAKIRAVYTAIAIANYFSNTGKDVLFLVDSLTRLAMAQREIGLAIGEPPTTKGYTPSVFALLPKFIEQAGNFVGRGSITGIYTVLVEGDDISMDPVADAAMGFLDGHIVLSRNLANKRIFPAIDILKSVSRLMPQLVDDEILKYQSIFMDMESTYRESEDMINLGLYKKGTTPKIDLAIDIHPEIEMFIKQDMNEKISFEESINALEQLAEKIKNKGLSYGINWS</sequence>
<evidence type="ECO:0000256" key="6">
    <source>
        <dbReference type="ARBA" id="ARBA00022927"/>
    </source>
</evidence>
<evidence type="ECO:0000256" key="2">
    <source>
        <dbReference type="ARBA" id="ARBA00022448"/>
    </source>
</evidence>
<reference evidence="11" key="1">
    <citation type="submission" date="2017-09" db="EMBL/GenBank/DDBJ databases">
        <authorList>
            <person name="Varghese N."/>
            <person name="Submissions S."/>
        </authorList>
    </citation>
    <scope>NUCLEOTIDE SEQUENCE [LARGE SCALE GENOMIC DNA]</scope>
    <source>
        <strain evidence="11">DSM 15103</strain>
    </source>
</reference>
<dbReference type="InterPro" id="IPR003593">
    <property type="entry name" value="AAA+_ATPase"/>
</dbReference>